<keyword evidence="1" id="KW-0472">Membrane</keyword>
<dbReference type="InterPro" id="IPR012902">
    <property type="entry name" value="N_methyl_site"/>
</dbReference>
<dbReference type="PROSITE" id="PS00409">
    <property type="entry name" value="PROKAR_NTER_METHYL"/>
    <property type="match status" value="1"/>
</dbReference>
<evidence type="ECO:0000313" key="2">
    <source>
        <dbReference type="EMBL" id="CAH1593871.1"/>
    </source>
</evidence>
<protein>
    <submittedName>
        <fullName evidence="2">N-terminal cleavage protein</fullName>
    </submittedName>
</protein>
<dbReference type="PANTHER" id="PTHR30093:SF7">
    <property type="entry name" value="MSHA MAJOR PILIN SUBUNIT MSHA"/>
    <property type="match status" value="1"/>
</dbReference>
<dbReference type="Pfam" id="PF07963">
    <property type="entry name" value="N_methyl"/>
    <property type="match status" value="1"/>
</dbReference>
<dbReference type="AlphaFoldDB" id="A0AAU9QME6"/>
<dbReference type="PANTHER" id="PTHR30093">
    <property type="entry name" value="GENERAL SECRETION PATHWAY PROTEIN G"/>
    <property type="match status" value="1"/>
</dbReference>
<name>A0AAU9QME6_9VIBR</name>
<dbReference type="Proteomes" id="UP001295462">
    <property type="component" value="Unassembled WGS sequence"/>
</dbReference>
<gene>
    <name evidence="2" type="ORF">THF1A12_270069</name>
</gene>
<dbReference type="EMBL" id="CAKMUD010000080">
    <property type="protein sequence ID" value="CAH1593871.1"/>
    <property type="molecule type" value="Genomic_DNA"/>
</dbReference>
<proteinExistence type="predicted"/>
<evidence type="ECO:0000256" key="1">
    <source>
        <dbReference type="SAM" id="Phobius"/>
    </source>
</evidence>
<comment type="caution">
    <text evidence="2">The sequence shown here is derived from an EMBL/GenBank/DDBJ whole genome shotgun (WGS) entry which is preliminary data.</text>
</comment>
<accession>A0AAU9QME6</accession>
<evidence type="ECO:0000313" key="3">
    <source>
        <dbReference type="Proteomes" id="UP001295462"/>
    </source>
</evidence>
<keyword evidence="1" id="KW-0812">Transmembrane</keyword>
<sequence length="180" mass="20281">MKNKGFTLIELVVVIVILGILAVIAAPKFLGIQSEARVASLKATQGAIESAFALASAKSQLPSANIQPCDYHKQMRCLVLNGQQIRLTNEDNYPWFDVFQRQAYEQFNELVDADVSPLNQDYHGEDTLNFETDYDGGFWIFPQFYGDWDDLTSFHCRIHYVPATASRTGKSMTTLETEDC</sequence>
<feature type="transmembrane region" description="Helical" evidence="1">
    <location>
        <begin position="6"/>
        <end position="27"/>
    </location>
</feature>
<dbReference type="SUPFAM" id="SSF54523">
    <property type="entry name" value="Pili subunits"/>
    <property type="match status" value="1"/>
</dbReference>
<dbReference type="InterPro" id="IPR045584">
    <property type="entry name" value="Pilin-like"/>
</dbReference>
<dbReference type="NCBIfam" id="TIGR02532">
    <property type="entry name" value="IV_pilin_GFxxxE"/>
    <property type="match status" value="1"/>
</dbReference>
<organism evidence="2 3">
    <name type="scientific">Vibrio jasicida</name>
    <dbReference type="NCBI Taxonomy" id="766224"/>
    <lineage>
        <taxon>Bacteria</taxon>
        <taxon>Pseudomonadati</taxon>
        <taxon>Pseudomonadota</taxon>
        <taxon>Gammaproteobacteria</taxon>
        <taxon>Vibrionales</taxon>
        <taxon>Vibrionaceae</taxon>
        <taxon>Vibrio</taxon>
    </lineage>
</organism>
<keyword evidence="1" id="KW-1133">Transmembrane helix</keyword>
<dbReference type="RefSeq" id="WP_409589159.1">
    <property type="nucleotide sequence ID" value="NZ_CAKMTZ010000080.1"/>
</dbReference>
<reference evidence="2" key="1">
    <citation type="submission" date="2022-01" db="EMBL/GenBank/DDBJ databases">
        <authorList>
            <person name="Lagorce A."/>
        </authorList>
    </citation>
    <scope>NUCLEOTIDE SEQUENCE</scope>
    <source>
        <strain evidence="2">Th15_F1_A12</strain>
    </source>
</reference>
<dbReference type="Gene3D" id="3.30.700.10">
    <property type="entry name" value="Glycoprotein, Type 4 Pilin"/>
    <property type="match status" value="1"/>
</dbReference>